<proteinExistence type="predicted"/>
<feature type="non-terminal residue" evidence="2">
    <location>
        <position position="1"/>
    </location>
</feature>
<gene>
    <name evidence="2" type="ORF">M9458_037705</name>
</gene>
<dbReference type="AlphaFoldDB" id="A0ABD0NY28"/>
<keyword evidence="3" id="KW-1185">Reference proteome</keyword>
<feature type="region of interest" description="Disordered" evidence="1">
    <location>
        <begin position="1"/>
        <end position="99"/>
    </location>
</feature>
<accession>A0ABD0NY28</accession>
<comment type="caution">
    <text evidence="2">The sequence shown here is derived from an EMBL/GenBank/DDBJ whole genome shotgun (WGS) entry which is preliminary data.</text>
</comment>
<feature type="compositionally biased region" description="Basic and acidic residues" evidence="1">
    <location>
        <begin position="31"/>
        <end position="41"/>
    </location>
</feature>
<dbReference type="EMBL" id="JAMKFB020000019">
    <property type="protein sequence ID" value="KAL0165861.1"/>
    <property type="molecule type" value="Genomic_DNA"/>
</dbReference>
<evidence type="ECO:0000313" key="3">
    <source>
        <dbReference type="Proteomes" id="UP001529510"/>
    </source>
</evidence>
<evidence type="ECO:0000256" key="1">
    <source>
        <dbReference type="SAM" id="MobiDB-lite"/>
    </source>
</evidence>
<sequence>EEEEDGEQSSQVRADPGGGPGQLRCGLRGSRTADRCSRGCEEDPLSLPGERRAGLEGILGPEQHPEPASQRHPPGGMHSPERRSRTADEPRLQLLTLSG</sequence>
<organism evidence="2 3">
    <name type="scientific">Cirrhinus mrigala</name>
    <name type="common">Mrigala</name>
    <dbReference type="NCBI Taxonomy" id="683832"/>
    <lineage>
        <taxon>Eukaryota</taxon>
        <taxon>Metazoa</taxon>
        <taxon>Chordata</taxon>
        <taxon>Craniata</taxon>
        <taxon>Vertebrata</taxon>
        <taxon>Euteleostomi</taxon>
        <taxon>Actinopterygii</taxon>
        <taxon>Neopterygii</taxon>
        <taxon>Teleostei</taxon>
        <taxon>Ostariophysi</taxon>
        <taxon>Cypriniformes</taxon>
        <taxon>Cyprinidae</taxon>
        <taxon>Labeoninae</taxon>
        <taxon>Labeonini</taxon>
        <taxon>Cirrhinus</taxon>
    </lineage>
</organism>
<feature type="non-terminal residue" evidence="2">
    <location>
        <position position="99"/>
    </location>
</feature>
<feature type="compositionally biased region" description="Basic and acidic residues" evidence="1">
    <location>
        <begin position="79"/>
        <end position="91"/>
    </location>
</feature>
<protein>
    <submittedName>
        <fullName evidence="2">Uncharacterized protein</fullName>
    </submittedName>
</protein>
<evidence type="ECO:0000313" key="2">
    <source>
        <dbReference type="EMBL" id="KAL0165861.1"/>
    </source>
</evidence>
<name>A0ABD0NY28_CIRMR</name>
<reference evidence="2 3" key="1">
    <citation type="submission" date="2024-05" db="EMBL/GenBank/DDBJ databases">
        <title>Genome sequencing and assembly of Indian major carp, Cirrhinus mrigala (Hamilton, 1822).</title>
        <authorList>
            <person name="Mohindra V."/>
            <person name="Chowdhury L.M."/>
            <person name="Lal K."/>
            <person name="Jena J.K."/>
        </authorList>
    </citation>
    <scope>NUCLEOTIDE SEQUENCE [LARGE SCALE GENOMIC DNA]</scope>
    <source>
        <strain evidence="2">CM1030</strain>
        <tissue evidence="2">Blood</tissue>
    </source>
</reference>
<dbReference type="Proteomes" id="UP001529510">
    <property type="component" value="Unassembled WGS sequence"/>
</dbReference>